<keyword evidence="5" id="KW-1003">Cell membrane</keyword>
<feature type="transmembrane region" description="Helical" evidence="9">
    <location>
        <begin position="173"/>
        <end position="193"/>
    </location>
</feature>
<comment type="caution">
    <text evidence="10">The sequence shown here is derived from an EMBL/GenBank/DDBJ whole genome shotgun (WGS) entry which is preliminary data.</text>
</comment>
<feature type="transmembrane region" description="Helical" evidence="9">
    <location>
        <begin position="375"/>
        <end position="397"/>
    </location>
</feature>
<feature type="transmembrane region" description="Helical" evidence="9">
    <location>
        <begin position="343"/>
        <end position="363"/>
    </location>
</feature>
<dbReference type="GO" id="GO:0022857">
    <property type="term" value="F:transmembrane transporter activity"/>
    <property type="evidence" value="ECO:0007669"/>
    <property type="project" value="InterPro"/>
</dbReference>
<name>A0A1X0B6N0_9MYCO</name>
<evidence type="ECO:0000256" key="3">
    <source>
        <dbReference type="ARBA" id="ARBA00009523"/>
    </source>
</evidence>
<evidence type="ECO:0000313" key="11">
    <source>
        <dbReference type="Proteomes" id="UP000192448"/>
    </source>
</evidence>
<feature type="transmembrane region" description="Helical" evidence="9">
    <location>
        <begin position="452"/>
        <end position="473"/>
    </location>
</feature>
<dbReference type="RefSeq" id="WP_083162335.1">
    <property type="nucleotide sequence ID" value="NZ_MVHF01000005.1"/>
</dbReference>
<evidence type="ECO:0000256" key="6">
    <source>
        <dbReference type="ARBA" id="ARBA00022692"/>
    </source>
</evidence>
<evidence type="ECO:0000256" key="4">
    <source>
        <dbReference type="ARBA" id="ARBA00022448"/>
    </source>
</evidence>
<evidence type="ECO:0000256" key="2">
    <source>
        <dbReference type="ARBA" id="ARBA00004651"/>
    </source>
</evidence>
<organism evidence="10 11">
    <name type="scientific">Mycobacterium aquaticum</name>
    <dbReference type="NCBI Taxonomy" id="1927124"/>
    <lineage>
        <taxon>Bacteria</taxon>
        <taxon>Bacillati</taxon>
        <taxon>Actinomycetota</taxon>
        <taxon>Actinomycetes</taxon>
        <taxon>Mycobacteriales</taxon>
        <taxon>Mycobacteriaceae</taxon>
        <taxon>Mycobacterium</taxon>
    </lineage>
</organism>
<keyword evidence="4" id="KW-0813">Transport</keyword>
<sequence length="502" mass="54174">MTQELEAARTAERDKLLTTELVPEQVLPKVMTTFGLVATYVFIICWITGSSIMAAGGWTAIPMWVLGILTFLVPAGMAVAELGNLWPGEGGVYIWATRTMGETWGFIGGYLSWIPVVLNSASSPAIILQFLLLAFHAQLGLTLTIILQLVLLWAVVGLALAKLAANQRIMNTVFIVYWVLTAVIFISGVVYAARNGFATPFSAKAALVPDFTGAGFLYGTVLLYLVGVETPYNMGAEFLSVRRSGPRMVVWGSAALVIIYLLTTLGTIMVLPSDQIDPVTGVIGMLGTAAPKGVMEVAAIVLACIVFVALMSYQVTYSRLIFVSGLERHLPRIFTHLNPRTRNPVTAVLIQGVLSSLLIVGLYSQSSMANVTVFLQGGLSIAWLISGFFFLIPVVIARRKYADRYANEQFWRIPGGSVGVWITIVVGTVGTIGGIYYSFAKSWIKDVPDGTWMAWTGSIALGMFALGVVVYVLGRRAAHKTSSDDALAHLAVLDLTKEGMSK</sequence>
<dbReference type="PANTHER" id="PTHR42770:SF15">
    <property type="entry name" value="GLUTAMATE_GAMMA-AMINOBUTYRATE ANTIPORTER-RELATED"/>
    <property type="match status" value="1"/>
</dbReference>
<dbReference type="InterPro" id="IPR002293">
    <property type="entry name" value="AA/rel_permease1"/>
</dbReference>
<feature type="transmembrane region" description="Helical" evidence="9">
    <location>
        <begin position="248"/>
        <end position="271"/>
    </location>
</feature>
<keyword evidence="11" id="KW-1185">Reference proteome</keyword>
<dbReference type="PIRSF" id="PIRSF006060">
    <property type="entry name" value="AA_transporter"/>
    <property type="match status" value="1"/>
</dbReference>
<keyword evidence="6 9" id="KW-0812">Transmembrane</keyword>
<feature type="transmembrane region" description="Helical" evidence="9">
    <location>
        <begin position="297"/>
        <end position="322"/>
    </location>
</feature>
<comment type="function">
    <text evidence="1">Probable amino-acid or metabolite transport protein.</text>
</comment>
<keyword evidence="8 9" id="KW-0472">Membrane</keyword>
<dbReference type="AlphaFoldDB" id="A0A1X0B6N0"/>
<dbReference type="InterPro" id="IPR050367">
    <property type="entry name" value="APC_superfamily"/>
</dbReference>
<dbReference type="GO" id="GO:0005886">
    <property type="term" value="C:plasma membrane"/>
    <property type="evidence" value="ECO:0007669"/>
    <property type="project" value="UniProtKB-SubCell"/>
</dbReference>
<gene>
    <name evidence="10" type="ORF">BST13_07890</name>
</gene>
<comment type="similarity">
    <text evidence="3">Belongs to the amino acid-polyamine-organocation (APC) superfamily.</text>
</comment>
<proteinExistence type="inferred from homology"/>
<reference evidence="10 11" key="1">
    <citation type="submission" date="2017-02" db="EMBL/GenBank/DDBJ databases">
        <title>The new phylogeny of genus Mycobacterium.</title>
        <authorList>
            <person name="Tortoli E."/>
            <person name="Trovato A."/>
            <person name="Cirillo D.M."/>
        </authorList>
    </citation>
    <scope>NUCLEOTIDE SEQUENCE [LARGE SCALE GENOMIC DNA]</scope>
    <source>
        <strain evidence="10 11">RW6</strain>
    </source>
</reference>
<keyword evidence="7 9" id="KW-1133">Transmembrane helix</keyword>
<feature type="transmembrane region" description="Helical" evidence="9">
    <location>
        <begin position="61"/>
        <end position="80"/>
    </location>
</feature>
<evidence type="ECO:0000313" key="10">
    <source>
        <dbReference type="EMBL" id="ORA37748.1"/>
    </source>
</evidence>
<feature type="transmembrane region" description="Helical" evidence="9">
    <location>
        <begin position="141"/>
        <end position="161"/>
    </location>
</feature>
<feature type="transmembrane region" description="Helical" evidence="9">
    <location>
        <begin position="205"/>
        <end position="227"/>
    </location>
</feature>
<dbReference type="Pfam" id="PF13520">
    <property type="entry name" value="AA_permease_2"/>
    <property type="match status" value="1"/>
</dbReference>
<accession>A0A1X0B6N0</accession>
<feature type="transmembrane region" description="Helical" evidence="9">
    <location>
        <begin position="30"/>
        <end position="49"/>
    </location>
</feature>
<evidence type="ECO:0000256" key="1">
    <source>
        <dbReference type="ARBA" id="ARBA00002249"/>
    </source>
</evidence>
<feature type="transmembrane region" description="Helical" evidence="9">
    <location>
        <begin position="116"/>
        <end position="135"/>
    </location>
</feature>
<feature type="transmembrane region" description="Helical" evidence="9">
    <location>
        <begin position="418"/>
        <end position="440"/>
    </location>
</feature>
<dbReference type="PANTHER" id="PTHR42770">
    <property type="entry name" value="AMINO ACID TRANSPORTER-RELATED"/>
    <property type="match status" value="1"/>
</dbReference>
<dbReference type="Proteomes" id="UP000192448">
    <property type="component" value="Unassembled WGS sequence"/>
</dbReference>
<dbReference type="EMBL" id="MVHF01000005">
    <property type="protein sequence ID" value="ORA37748.1"/>
    <property type="molecule type" value="Genomic_DNA"/>
</dbReference>
<dbReference type="Gene3D" id="1.20.1740.10">
    <property type="entry name" value="Amino acid/polyamine transporter I"/>
    <property type="match status" value="1"/>
</dbReference>
<dbReference type="STRING" id="1927124.BST13_07890"/>
<comment type="subcellular location">
    <subcellularLocation>
        <location evidence="2">Cell membrane</location>
        <topology evidence="2">Multi-pass membrane protein</topology>
    </subcellularLocation>
</comment>
<protein>
    <submittedName>
        <fullName evidence="10">Amino acid permease</fullName>
    </submittedName>
</protein>
<evidence type="ECO:0000256" key="9">
    <source>
        <dbReference type="SAM" id="Phobius"/>
    </source>
</evidence>
<evidence type="ECO:0000256" key="8">
    <source>
        <dbReference type="ARBA" id="ARBA00023136"/>
    </source>
</evidence>
<evidence type="ECO:0000256" key="7">
    <source>
        <dbReference type="ARBA" id="ARBA00022989"/>
    </source>
</evidence>
<evidence type="ECO:0000256" key="5">
    <source>
        <dbReference type="ARBA" id="ARBA00022475"/>
    </source>
</evidence>